<sequence length="312" mass="34749">MDDDLRLLTELRADAPEPDADRLRTLRARAMKPSRRRRRFLLLPSVLALALAVAAAAVTLNGDIGLGVQLPAPAVHTELLSTSVLRQAALVAERRERDDVPRADQWVYRKVAIEQATPLVQEYWTRYDGTEHAYRENGGPMERRRAEVTSDELTPRQYAAKLAALPTDPRKLLAHVKKDPHWLAEPKGGLEESPDEMAFRVLSLYLEQEVATPPRLEAAIFRALAEIPGIRVERDVRDAAGREGIGLALEGGEQSLARSYIVLDPETYRFLGRRVNTLRDEVLDGEVLSRKGDTYATAELGTGVVDQPGRLP</sequence>
<keyword evidence="1" id="KW-0472">Membrane</keyword>
<feature type="transmembrane region" description="Helical" evidence="1">
    <location>
        <begin position="40"/>
        <end position="60"/>
    </location>
</feature>
<keyword evidence="3" id="KW-1185">Reference proteome</keyword>
<dbReference type="NCBIfam" id="NF038083">
    <property type="entry name" value="CU044_5270_fam"/>
    <property type="match status" value="1"/>
</dbReference>
<protein>
    <submittedName>
        <fullName evidence="2">CU044_5270 family protein</fullName>
    </submittedName>
</protein>
<dbReference type="EMBL" id="JBHSPA010000085">
    <property type="protein sequence ID" value="MFC5832809.1"/>
    <property type="molecule type" value="Genomic_DNA"/>
</dbReference>
<accession>A0ABW1D459</accession>
<organism evidence="2 3">
    <name type="scientific">Nonomuraea insulae</name>
    <dbReference type="NCBI Taxonomy" id="1616787"/>
    <lineage>
        <taxon>Bacteria</taxon>
        <taxon>Bacillati</taxon>
        <taxon>Actinomycetota</taxon>
        <taxon>Actinomycetes</taxon>
        <taxon>Streptosporangiales</taxon>
        <taxon>Streptosporangiaceae</taxon>
        <taxon>Nonomuraea</taxon>
    </lineage>
</organism>
<keyword evidence="1" id="KW-0812">Transmembrane</keyword>
<reference evidence="3" key="1">
    <citation type="journal article" date="2019" name="Int. J. Syst. Evol. Microbiol.">
        <title>The Global Catalogue of Microorganisms (GCM) 10K type strain sequencing project: providing services to taxonomists for standard genome sequencing and annotation.</title>
        <authorList>
            <consortium name="The Broad Institute Genomics Platform"/>
            <consortium name="The Broad Institute Genome Sequencing Center for Infectious Disease"/>
            <person name="Wu L."/>
            <person name="Ma J."/>
        </authorList>
    </citation>
    <scope>NUCLEOTIDE SEQUENCE [LARGE SCALE GENOMIC DNA]</scope>
    <source>
        <strain evidence="3">CCUG 53903</strain>
    </source>
</reference>
<proteinExistence type="predicted"/>
<evidence type="ECO:0000313" key="2">
    <source>
        <dbReference type="EMBL" id="MFC5832809.1"/>
    </source>
</evidence>
<evidence type="ECO:0000256" key="1">
    <source>
        <dbReference type="SAM" id="Phobius"/>
    </source>
</evidence>
<dbReference type="InterPro" id="IPR047789">
    <property type="entry name" value="CU044_5270-like"/>
</dbReference>
<keyword evidence="1" id="KW-1133">Transmembrane helix</keyword>
<name>A0ABW1D459_9ACTN</name>
<dbReference type="RefSeq" id="WP_379522243.1">
    <property type="nucleotide sequence ID" value="NZ_JBHSPA010000085.1"/>
</dbReference>
<gene>
    <name evidence="2" type="ORF">ACFPZ3_53945</name>
</gene>
<dbReference type="Proteomes" id="UP001596058">
    <property type="component" value="Unassembled WGS sequence"/>
</dbReference>
<evidence type="ECO:0000313" key="3">
    <source>
        <dbReference type="Proteomes" id="UP001596058"/>
    </source>
</evidence>
<comment type="caution">
    <text evidence="2">The sequence shown here is derived from an EMBL/GenBank/DDBJ whole genome shotgun (WGS) entry which is preliminary data.</text>
</comment>